<reference evidence="1" key="1">
    <citation type="submission" date="2021-03" db="EMBL/GenBank/DDBJ databases">
        <authorList>
            <person name="Lu T."/>
            <person name="Wang Q."/>
            <person name="Han X."/>
        </authorList>
    </citation>
    <scope>NUCLEOTIDE SEQUENCE</scope>
    <source>
        <strain evidence="1">WQ 2009</strain>
    </source>
</reference>
<dbReference type="EMBL" id="JAGKSB010000017">
    <property type="protein sequence ID" value="MBP3944408.1"/>
    <property type="molecule type" value="Genomic_DNA"/>
</dbReference>
<dbReference type="RefSeq" id="WP_353547921.1">
    <property type="nucleotide sequence ID" value="NZ_JAGKSB010000017.1"/>
</dbReference>
<organism evidence="1 2">
    <name type="scientific">Rhinopithecimicrobium faecis</name>
    <dbReference type="NCBI Taxonomy" id="2820698"/>
    <lineage>
        <taxon>Bacteria</taxon>
        <taxon>Pseudomonadati</taxon>
        <taxon>Bacteroidota</taxon>
        <taxon>Sphingobacteriia</taxon>
        <taxon>Sphingobacteriales</taxon>
        <taxon>Sphingobacteriaceae</taxon>
        <taxon>Rhinopithecimicrobium</taxon>
    </lineage>
</organism>
<proteinExistence type="predicted"/>
<name>A0A8T4HGE9_9SPHI</name>
<evidence type="ECO:0000313" key="2">
    <source>
        <dbReference type="Proteomes" id="UP000679691"/>
    </source>
</evidence>
<gene>
    <name evidence="1" type="ORF">J5U18_12740</name>
</gene>
<comment type="caution">
    <text evidence="1">The sequence shown here is derived from an EMBL/GenBank/DDBJ whole genome shotgun (WGS) entry which is preliminary data.</text>
</comment>
<dbReference type="Proteomes" id="UP000679691">
    <property type="component" value="Unassembled WGS sequence"/>
</dbReference>
<accession>A0A8T4HGE9</accession>
<protein>
    <submittedName>
        <fullName evidence="1">Uncharacterized protein</fullName>
    </submittedName>
</protein>
<evidence type="ECO:0000313" key="1">
    <source>
        <dbReference type="EMBL" id="MBP3944408.1"/>
    </source>
</evidence>
<sequence>MNKVEKITENTAAIKLPDSSVYTISLNTHEDVLEGSNHLYNNNWESDPSFVLGKKIVPYGMNNDLPIAIRDIMDKNNLAPGIIERQVGLLYGEGPQLYQVVFEHGEVRRNYVDDKEISTWLKTWEVRSFLEKALVEYKHLKGFFARRYRSKATRIAAGAKIAKLEVVPASQARLGWPESDFKRLEDVKFIYTGDFSYGCYRTGINTFPVYSNADPFKHAVSMSYHNSYSFARSFYPVPSYFGTLPWLTRSSEIPEIIKYLTENGIAAAFHIHSPQNYWKSKRDKLEERYPEKDPEFIDARLDELKDKLFNDISLALAGKKNAGKFIETVDFYDPEADQMCSWKIEPIDQKIKDFIDAQIKIGEKADSAATSGMGLHPSLANIILNSSLSSGSTMLYALKLYFAADTTIPEEVIFEPINQAIAANWPDKNLKLGFYRKVVMNESSVSPDNRVTNQV</sequence>
<keyword evidence="2" id="KW-1185">Reference proteome</keyword>
<dbReference type="AlphaFoldDB" id="A0A8T4HGE9"/>